<feature type="compositionally biased region" description="Basic and acidic residues" evidence="8">
    <location>
        <begin position="21"/>
        <end position="50"/>
    </location>
</feature>
<keyword evidence="7 9" id="KW-0472">Membrane</keyword>
<evidence type="ECO:0000256" key="7">
    <source>
        <dbReference type="ARBA" id="ARBA00023136"/>
    </source>
</evidence>
<evidence type="ECO:0000256" key="3">
    <source>
        <dbReference type="ARBA" id="ARBA00022692"/>
    </source>
</evidence>
<comment type="caution">
    <text evidence="10">The sequence shown here is derived from an EMBL/GenBank/DDBJ whole genome shotgun (WGS) entry which is preliminary data.</text>
</comment>
<keyword evidence="4" id="KW-0256">Endoplasmic reticulum</keyword>
<dbReference type="PANTHER" id="PTHR21212:SF0">
    <property type="entry name" value="SEIPIN"/>
    <property type="match status" value="1"/>
</dbReference>
<keyword evidence="11" id="KW-1185">Reference proteome</keyword>
<keyword evidence="3 9" id="KW-0812">Transmembrane</keyword>
<dbReference type="InterPro" id="IPR009617">
    <property type="entry name" value="Seipin"/>
</dbReference>
<organism evidence="10 11">
    <name type="scientific">Myotis myotis</name>
    <name type="common">Greater mouse-eared bat</name>
    <name type="synonym">Vespertilio myotis</name>
    <dbReference type="NCBI Taxonomy" id="51298"/>
    <lineage>
        <taxon>Eukaryota</taxon>
        <taxon>Metazoa</taxon>
        <taxon>Chordata</taxon>
        <taxon>Craniata</taxon>
        <taxon>Vertebrata</taxon>
        <taxon>Euteleostomi</taxon>
        <taxon>Mammalia</taxon>
        <taxon>Eutheria</taxon>
        <taxon>Laurasiatheria</taxon>
        <taxon>Chiroptera</taxon>
        <taxon>Yangochiroptera</taxon>
        <taxon>Vespertilionidae</taxon>
        <taxon>Myotis</taxon>
    </lineage>
</organism>
<feature type="region of interest" description="Disordered" evidence="8">
    <location>
        <begin position="1"/>
        <end position="83"/>
    </location>
</feature>
<comment type="subcellular location">
    <subcellularLocation>
        <location evidence="1">Endoplasmic reticulum membrane</location>
        <topology evidence="1">Multi-pass membrane protein</topology>
    </subcellularLocation>
</comment>
<proteinExistence type="predicted"/>
<keyword evidence="6" id="KW-0443">Lipid metabolism</keyword>
<name>A0A7J7RGM3_MYOMY</name>
<evidence type="ECO:0000256" key="1">
    <source>
        <dbReference type="ARBA" id="ARBA00004477"/>
    </source>
</evidence>
<dbReference type="GO" id="GO:0140042">
    <property type="term" value="P:lipid droplet formation"/>
    <property type="evidence" value="ECO:0007669"/>
    <property type="project" value="UniProtKB-ARBA"/>
</dbReference>
<accession>A0A7J7RGM3</accession>
<evidence type="ECO:0000256" key="8">
    <source>
        <dbReference type="SAM" id="MobiDB-lite"/>
    </source>
</evidence>
<sequence>MFQPQVTGAETLGAARNLRKMSKEMADQREASGGKEACRERPRESDKVEEPPAASSHGQGWRPGGRTARNSKPEPGARLTAPLTMVNDPPVPALLWAQEVGHVLAGRARKLLLQFGVLFCTILLLLWVSVFLYGSFYYSYMPTVSHLSPVHFHYRTDCDSSTSLLCSFPVANVSLAKGGRDRVLMYGQPYRVTLELELPESPVNQDLGMFLVTISCYTRGGRIISTSSRSVSVRGLVGGCGEGSPC</sequence>
<evidence type="ECO:0000256" key="9">
    <source>
        <dbReference type="SAM" id="Phobius"/>
    </source>
</evidence>
<dbReference type="GO" id="GO:0006629">
    <property type="term" value="P:lipid metabolic process"/>
    <property type="evidence" value="ECO:0007669"/>
    <property type="project" value="UniProtKB-KW"/>
</dbReference>
<feature type="transmembrane region" description="Helical" evidence="9">
    <location>
        <begin position="111"/>
        <end position="138"/>
    </location>
</feature>
<evidence type="ECO:0000313" key="11">
    <source>
        <dbReference type="Proteomes" id="UP000527355"/>
    </source>
</evidence>
<dbReference type="PANTHER" id="PTHR21212">
    <property type="entry name" value="BERNARDINELLI-SEIP CONGENITAL LIPODYSTROPHY 2 HOMOLOG BSCL2 PROTEIN"/>
    <property type="match status" value="1"/>
</dbReference>
<evidence type="ECO:0000256" key="2">
    <source>
        <dbReference type="ARBA" id="ARBA00022064"/>
    </source>
</evidence>
<dbReference type="Pfam" id="PF06775">
    <property type="entry name" value="Seipin"/>
    <property type="match status" value="1"/>
</dbReference>
<reference evidence="10 11" key="1">
    <citation type="journal article" date="2020" name="Nature">
        <title>Six reference-quality genomes reveal evolution of bat adaptations.</title>
        <authorList>
            <person name="Jebb D."/>
            <person name="Huang Z."/>
            <person name="Pippel M."/>
            <person name="Hughes G.M."/>
            <person name="Lavrichenko K."/>
            <person name="Devanna P."/>
            <person name="Winkler S."/>
            <person name="Jermiin L.S."/>
            <person name="Skirmuntt E.C."/>
            <person name="Katzourakis A."/>
            <person name="Burkitt-Gray L."/>
            <person name="Ray D.A."/>
            <person name="Sullivan K.A.M."/>
            <person name="Roscito J.G."/>
            <person name="Kirilenko B.M."/>
            <person name="Davalos L.M."/>
            <person name="Corthals A.P."/>
            <person name="Power M.L."/>
            <person name="Jones G."/>
            <person name="Ransome R.D."/>
            <person name="Dechmann D.K.N."/>
            <person name="Locatelli A.G."/>
            <person name="Puechmaille S.J."/>
            <person name="Fedrigo O."/>
            <person name="Jarvis E.D."/>
            <person name="Hiller M."/>
            <person name="Vernes S.C."/>
            <person name="Myers E.W."/>
            <person name="Teeling E.C."/>
        </authorList>
    </citation>
    <scope>NUCLEOTIDE SEQUENCE [LARGE SCALE GENOMIC DNA]</scope>
    <source>
        <strain evidence="10">MMyoMyo1</strain>
        <tissue evidence="10">Flight muscle</tissue>
    </source>
</reference>
<evidence type="ECO:0000256" key="6">
    <source>
        <dbReference type="ARBA" id="ARBA00023098"/>
    </source>
</evidence>
<gene>
    <name evidence="10" type="ORF">mMyoMyo1_001584</name>
</gene>
<dbReference type="VEuPathDB" id="HostDB:GeneID_118648956"/>
<dbReference type="AlphaFoldDB" id="A0A7J7RGM3"/>
<dbReference type="Proteomes" id="UP000527355">
    <property type="component" value="Unassembled WGS sequence"/>
</dbReference>
<protein>
    <recommendedName>
        <fullName evidence="2">Seipin</fullName>
    </recommendedName>
</protein>
<dbReference type="EMBL" id="JABWUV010000027">
    <property type="protein sequence ID" value="KAF6275331.1"/>
    <property type="molecule type" value="Genomic_DNA"/>
</dbReference>
<evidence type="ECO:0000256" key="5">
    <source>
        <dbReference type="ARBA" id="ARBA00022989"/>
    </source>
</evidence>
<keyword evidence="5 9" id="KW-1133">Transmembrane helix</keyword>
<evidence type="ECO:0000256" key="4">
    <source>
        <dbReference type="ARBA" id="ARBA00022824"/>
    </source>
</evidence>
<evidence type="ECO:0000313" key="10">
    <source>
        <dbReference type="EMBL" id="KAF6275331.1"/>
    </source>
</evidence>
<dbReference type="GO" id="GO:0005789">
    <property type="term" value="C:endoplasmic reticulum membrane"/>
    <property type="evidence" value="ECO:0007669"/>
    <property type="project" value="UniProtKB-SubCell"/>
</dbReference>